<evidence type="ECO:0000313" key="3">
    <source>
        <dbReference type="Proteomes" id="UP001161389"/>
    </source>
</evidence>
<organism evidence="2 3">
    <name type="scientific">Litoribrevibacter albus</name>
    <dbReference type="NCBI Taxonomy" id="1473156"/>
    <lineage>
        <taxon>Bacteria</taxon>
        <taxon>Pseudomonadati</taxon>
        <taxon>Pseudomonadota</taxon>
        <taxon>Gammaproteobacteria</taxon>
        <taxon>Oceanospirillales</taxon>
        <taxon>Oceanospirillaceae</taxon>
        <taxon>Litoribrevibacter</taxon>
    </lineage>
</organism>
<sequence length="268" mass="30809">MHFEVELEVTELDSLNALEFLWGHFDQLSKSKIKDAMKKGAVFLERKGERSCLRKAQAELKIGDKVEVYYDEDYLNRKPFPAELLTDQLQYSVWMKPSGMPIEGELFGDHLSLLRLADQTFEAEREAYLMYELADDSKGVLLIVHHRRAASTFTELQEKGELKVKYRIEVAGAIETGGDVSVETEDYELAGRYEPVKYVEHTKSTVLDLYLTKGDAKDICCYFMEIGHEVLGDEYISGNTDRDRMQVDLVELDFECPISGDLMHYKAY</sequence>
<dbReference type="InterPro" id="IPR006145">
    <property type="entry name" value="PsdUridine_synth_RsuA/RluA"/>
</dbReference>
<feature type="domain" description="Pseudouridine synthase RsuA/RluA-like" evidence="1">
    <location>
        <begin position="90"/>
        <end position="186"/>
    </location>
</feature>
<dbReference type="SUPFAM" id="SSF55120">
    <property type="entry name" value="Pseudouridine synthase"/>
    <property type="match status" value="1"/>
</dbReference>
<accession>A0AA37S608</accession>
<dbReference type="GO" id="GO:0140098">
    <property type="term" value="F:catalytic activity, acting on RNA"/>
    <property type="evidence" value="ECO:0007669"/>
    <property type="project" value="UniProtKB-ARBA"/>
</dbReference>
<gene>
    <name evidence="2" type="ORF">GCM10007876_03430</name>
</gene>
<dbReference type="EMBL" id="BSNM01000002">
    <property type="protein sequence ID" value="GLQ29865.1"/>
    <property type="molecule type" value="Genomic_DNA"/>
</dbReference>
<keyword evidence="3" id="KW-1185">Reference proteome</keyword>
<dbReference type="InterPro" id="IPR020103">
    <property type="entry name" value="PsdUridine_synth_cat_dom_sf"/>
</dbReference>
<dbReference type="RefSeq" id="WP_284378026.1">
    <property type="nucleotide sequence ID" value="NZ_BSNM01000002.1"/>
</dbReference>
<evidence type="ECO:0000313" key="2">
    <source>
        <dbReference type="EMBL" id="GLQ29865.1"/>
    </source>
</evidence>
<name>A0AA37S608_9GAMM</name>
<reference evidence="2" key="2">
    <citation type="submission" date="2023-01" db="EMBL/GenBank/DDBJ databases">
        <title>Draft genome sequence of Litoribrevibacter albus strain NBRC 110071.</title>
        <authorList>
            <person name="Sun Q."/>
            <person name="Mori K."/>
        </authorList>
    </citation>
    <scope>NUCLEOTIDE SEQUENCE</scope>
    <source>
        <strain evidence="2">NBRC 110071</strain>
    </source>
</reference>
<dbReference type="Pfam" id="PF00849">
    <property type="entry name" value="PseudoU_synth_2"/>
    <property type="match status" value="1"/>
</dbReference>
<dbReference type="Gene3D" id="3.30.2350.10">
    <property type="entry name" value="Pseudouridine synthase"/>
    <property type="match status" value="1"/>
</dbReference>
<comment type="caution">
    <text evidence="2">The sequence shown here is derived from an EMBL/GenBank/DDBJ whole genome shotgun (WGS) entry which is preliminary data.</text>
</comment>
<dbReference type="GO" id="GO:0009982">
    <property type="term" value="F:pseudouridine synthase activity"/>
    <property type="evidence" value="ECO:0007669"/>
    <property type="project" value="InterPro"/>
</dbReference>
<dbReference type="GO" id="GO:0006396">
    <property type="term" value="P:RNA processing"/>
    <property type="evidence" value="ECO:0007669"/>
    <property type="project" value="UniProtKB-ARBA"/>
</dbReference>
<dbReference type="Proteomes" id="UP001161389">
    <property type="component" value="Unassembled WGS sequence"/>
</dbReference>
<dbReference type="AlphaFoldDB" id="A0AA37S608"/>
<reference evidence="2" key="1">
    <citation type="journal article" date="2014" name="Int. J. Syst. Evol. Microbiol.">
        <title>Complete genome sequence of Corynebacterium casei LMG S-19264T (=DSM 44701T), isolated from a smear-ripened cheese.</title>
        <authorList>
            <consortium name="US DOE Joint Genome Institute (JGI-PGF)"/>
            <person name="Walter F."/>
            <person name="Albersmeier A."/>
            <person name="Kalinowski J."/>
            <person name="Ruckert C."/>
        </authorList>
    </citation>
    <scope>NUCLEOTIDE SEQUENCE</scope>
    <source>
        <strain evidence="2">NBRC 110071</strain>
    </source>
</reference>
<dbReference type="GO" id="GO:0003723">
    <property type="term" value="F:RNA binding"/>
    <property type="evidence" value="ECO:0007669"/>
    <property type="project" value="InterPro"/>
</dbReference>
<evidence type="ECO:0000259" key="1">
    <source>
        <dbReference type="Pfam" id="PF00849"/>
    </source>
</evidence>
<proteinExistence type="predicted"/>
<dbReference type="GO" id="GO:0001522">
    <property type="term" value="P:pseudouridine synthesis"/>
    <property type="evidence" value="ECO:0007669"/>
    <property type="project" value="InterPro"/>
</dbReference>
<protein>
    <recommendedName>
        <fullName evidence="1">Pseudouridine synthase RsuA/RluA-like domain-containing protein</fullName>
    </recommendedName>
</protein>